<feature type="region of interest" description="Disordered" evidence="1">
    <location>
        <begin position="1"/>
        <end position="271"/>
    </location>
</feature>
<gene>
    <name evidence="2" type="ORF">B0T11DRAFT_328481</name>
</gene>
<evidence type="ECO:0000313" key="3">
    <source>
        <dbReference type="Proteomes" id="UP000813385"/>
    </source>
</evidence>
<feature type="compositionally biased region" description="Basic and acidic residues" evidence="1">
    <location>
        <begin position="160"/>
        <end position="170"/>
    </location>
</feature>
<reference evidence="2" key="1">
    <citation type="journal article" date="2021" name="Nat. Commun.">
        <title>Genetic determinants of endophytism in the Arabidopsis root mycobiome.</title>
        <authorList>
            <person name="Mesny F."/>
            <person name="Miyauchi S."/>
            <person name="Thiergart T."/>
            <person name="Pickel B."/>
            <person name="Atanasova L."/>
            <person name="Karlsson M."/>
            <person name="Huettel B."/>
            <person name="Barry K.W."/>
            <person name="Haridas S."/>
            <person name="Chen C."/>
            <person name="Bauer D."/>
            <person name="Andreopoulos W."/>
            <person name="Pangilinan J."/>
            <person name="LaButti K."/>
            <person name="Riley R."/>
            <person name="Lipzen A."/>
            <person name="Clum A."/>
            <person name="Drula E."/>
            <person name="Henrissat B."/>
            <person name="Kohler A."/>
            <person name="Grigoriev I.V."/>
            <person name="Martin F.M."/>
            <person name="Hacquard S."/>
        </authorList>
    </citation>
    <scope>NUCLEOTIDE SEQUENCE</scope>
    <source>
        <strain evidence="2">MPI-CAGE-AT-0016</strain>
    </source>
</reference>
<dbReference type="Proteomes" id="UP000813385">
    <property type="component" value="Unassembled WGS sequence"/>
</dbReference>
<dbReference type="EMBL" id="JAGPXD010000003">
    <property type="protein sequence ID" value="KAH7362405.1"/>
    <property type="molecule type" value="Genomic_DNA"/>
</dbReference>
<feature type="compositionally biased region" description="Basic and acidic residues" evidence="1">
    <location>
        <begin position="260"/>
        <end position="271"/>
    </location>
</feature>
<evidence type="ECO:0000313" key="2">
    <source>
        <dbReference type="EMBL" id="KAH7362405.1"/>
    </source>
</evidence>
<name>A0A8K0TF32_9PEZI</name>
<dbReference type="AlphaFoldDB" id="A0A8K0TF32"/>
<evidence type="ECO:0000256" key="1">
    <source>
        <dbReference type="SAM" id="MobiDB-lite"/>
    </source>
</evidence>
<protein>
    <submittedName>
        <fullName evidence="2">Uncharacterized protein</fullName>
    </submittedName>
</protein>
<feature type="compositionally biased region" description="Polar residues" evidence="1">
    <location>
        <begin position="92"/>
        <end position="117"/>
    </location>
</feature>
<feature type="compositionally biased region" description="Low complexity" evidence="1">
    <location>
        <begin position="47"/>
        <end position="81"/>
    </location>
</feature>
<dbReference type="OrthoDB" id="4850587at2759"/>
<comment type="caution">
    <text evidence="2">The sequence shown here is derived from an EMBL/GenBank/DDBJ whole genome shotgun (WGS) entry which is preliminary data.</text>
</comment>
<feature type="compositionally biased region" description="Low complexity" evidence="1">
    <location>
        <begin position="18"/>
        <end position="34"/>
    </location>
</feature>
<organism evidence="2 3">
    <name type="scientific">Plectosphaerella cucumerina</name>
    <dbReference type="NCBI Taxonomy" id="40658"/>
    <lineage>
        <taxon>Eukaryota</taxon>
        <taxon>Fungi</taxon>
        <taxon>Dikarya</taxon>
        <taxon>Ascomycota</taxon>
        <taxon>Pezizomycotina</taxon>
        <taxon>Sordariomycetes</taxon>
        <taxon>Hypocreomycetidae</taxon>
        <taxon>Glomerellales</taxon>
        <taxon>Plectosphaerellaceae</taxon>
        <taxon>Plectosphaerella</taxon>
    </lineage>
</organism>
<keyword evidence="3" id="KW-1185">Reference proteome</keyword>
<accession>A0A8K0TF32</accession>
<proteinExistence type="predicted"/>
<sequence>MEDPAVPRRTSRLSWFRSTASTTPTTDTMPSAAALRHKPSFRDRFWSTSSSNDFGDSSRSASSQPTAAATAAAAPPSKRAPYVPRHAASDFARTTNLNTRPLNHRQSSSWDGGNNYTLRPPPPPIDEENPFTGSNDATTLHDDLPAPQRLSSPPSPGRDSITEADERSSADYEQFLANAAAEERAQRVQAARRSWRNGGEGSRHDSAYYSATGWRGGSARTSEDGSGGSLSRQNPRASPEAVMEAKRQSRAAQMIVDYIKPPREEMRSRLA</sequence>